<dbReference type="InterPro" id="IPR036770">
    <property type="entry name" value="Ankyrin_rpt-contain_sf"/>
</dbReference>
<evidence type="ECO:0000256" key="3">
    <source>
        <dbReference type="ARBA" id="ARBA00038122"/>
    </source>
</evidence>
<keyword evidence="1" id="KW-0677">Repeat</keyword>
<sequence length="374" mass="42993">MVLFMDLTQESIISLLVDEGGKIEKSDLAEKFSSSMECVDPEERGRLRELFKTLVNDVAFVKEIEGVRYVLLKKKYRHFKQERSQMDTFRMSRMLNFEVKDKQADEAKEQSKPFGLPLRVPPSLRVEIHRPNVNQEPDKSPELDPSRSRRKPSMMESHSPLLRRAARSSKVPEEPKDSRMSSMFPMEQTEHEWLVKCAAGHWSQVHGLLLSDCQLAEKKDFMSGFTVLHWAAKCGNSKILSKVMDLSRERGVDIDINAKSHGGYTPLHIAALHDQEYIMAMLVGEFGANVKLRDNCGKRAYHYLHKGISKTVKEMLRGAQAEVKAQEEDSLSQREEQDFLFPVNKTYQMAPNVQRNVKLIRPKLTSRAGPMQRY</sequence>
<protein>
    <submittedName>
        <fullName evidence="8">Sosondowah ankyrin repeat domain family member Aa</fullName>
    </submittedName>
</protein>
<dbReference type="PROSITE" id="PS50297">
    <property type="entry name" value="ANK_REP_REGION"/>
    <property type="match status" value="1"/>
</dbReference>
<keyword evidence="5" id="KW-0175">Coiled coil</keyword>
<feature type="repeat" description="ANK" evidence="4">
    <location>
        <begin position="262"/>
        <end position="295"/>
    </location>
</feature>
<dbReference type="OMA" id="PPKPCML"/>
<evidence type="ECO:0000256" key="5">
    <source>
        <dbReference type="SAM" id="Coils"/>
    </source>
</evidence>
<dbReference type="Gene3D" id="1.25.40.20">
    <property type="entry name" value="Ankyrin repeat-containing domain"/>
    <property type="match status" value="1"/>
</dbReference>
<dbReference type="InterPro" id="IPR058889">
    <property type="entry name" value="WHD_SOWAHA-C"/>
</dbReference>
<dbReference type="SUPFAM" id="SSF48403">
    <property type="entry name" value="Ankyrin repeat"/>
    <property type="match status" value="1"/>
</dbReference>
<dbReference type="SMART" id="SM00248">
    <property type="entry name" value="ANK"/>
    <property type="match status" value="2"/>
</dbReference>
<dbReference type="STRING" id="28743.ENSCVAP00000022455"/>
<feature type="compositionally biased region" description="Basic and acidic residues" evidence="6">
    <location>
        <begin position="170"/>
        <end position="179"/>
    </location>
</feature>
<evidence type="ECO:0000313" key="9">
    <source>
        <dbReference type="Proteomes" id="UP000265020"/>
    </source>
</evidence>
<evidence type="ECO:0000256" key="1">
    <source>
        <dbReference type="ARBA" id="ARBA00022737"/>
    </source>
</evidence>
<evidence type="ECO:0000256" key="6">
    <source>
        <dbReference type="SAM" id="MobiDB-lite"/>
    </source>
</evidence>
<organism evidence="8 9">
    <name type="scientific">Cyprinodon variegatus</name>
    <name type="common">Sheepshead minnow</name>
    <dbReference type="NCBI Taxonomy" id="28743"/>
    <lineage>
        <taxon>Eukaryota</taxon>
        <taxon>Metazoa</taxon>
        <taxon>Chordata</taxon>
        <taxon>Craniata</taxon>
        <taxon>Vertebrata</taxon>
        <taxon>Euteleostomi</taxon>
        <taxon>Actinopterygii</taxon>
        <taxon>Neopterygii</taxon>
        <taxon>Teleostei</taxon>
        <taxon>Neoteleostei</taxon>
        <taxon>Acanthomorphata</taxon>
        <taxon>Ovalentaria</taxon>
        <taxon>Atherinomorphae</taxon>
        <taxon>Cyprinodontiformes</taxon>
        <taxon>Cyprinodontidae</taxon>
        <taxon>Cyprinodon</taxon>
    </lineage>
</organism>
<keyword evidence="2 4" id="KW-0040">ANK repeat</keyword>
<dbReference type="Ensembl" id="ENSCVAT00000009258.1">
    <property type="protein sequence ID" value="ENSCVAP00000022455.1"/>
    <property type="gene ID" value="ENSCVAG00000005161.1"/>
</dbReference>
<comment type="similarity">
    <text evidence="3">Belongs to the SOWAH family.</text>
</comment>
<reference evidence="8" key="1">
    <citation type="submission" date="2025-08" db="UniProtKB">
        <authorList>
            <consortium name="Ensembl"/>
        </authorList>
    </citation>
    <scope>IDENTIFICATION</scope>
</reference>
<dbReference type="Pfam" id="PF12796">
    <property type="entry name" value="Ank_2"/>
    <property type="match status" value="1"/>
</dbReference>
<dbReference type="InterPro" id="IPR002110">
    <property type="entry name" value="Ankyrin_rpt"/>
</dbReference>
<keyword evidence="9" id="KW-1185">Reference proteome</keyword>
<evidence type="ECO:0000256" key="2">
    <source>
        <dbReference type="ARBA" id="ARBA00023043"/>
    </source>
</evidence>
<dbReference type="PROSITE" id="PS50088">
    <property type="entry name" value="ANK_REPEAT"/>
    <property type="match status" value="2"/>
</dbReference>
<feature type="domain" description="SOWAHA-C winged helix-turn-helix" evidence="7">
    <location>
        <begin position="6"/>
        <end position="87"/>
    </location>
</feature>
<proteinExistence type="inferred from homology"/>
<dbReference type="PANTHER" id="PTHR14491">
    <property type="entry name" value="SOSONDOWAH, ISOFORM G"/>
    <property type="match status" value="1"/>
</dbReference>
<dbReference type="GeneTree" id="ENSGT00950000183003"/>
<evidence type="ECO:0000256" key="4">
    <source>
        <dbReference type="PROSITE-ProRule" id="PRU00023"/>
    </source>
</evidence>
<evidence type="ECO:0000259" key="7">
    <source>
        <dbReference type="Pfam" id="PF25877"/>
    </source>
</evidence>
<dbReference type="PANTHER" id="PTHR14491:SF2">
    <property type="entry name" value="ANKYRIN REPEAT DOMAIN-CONTAINING PROTEIN SOWAHA"/>
    <property type="match status" value="1"/>
</dbReference>
<feature type="repeat" description="ANK" evidence="4">
    <location>
        <begin position="223"/>
        <end position="259"/>
    </location>
</feature>
<name>A0A3Q2GC12_CYPVA</name>
<reference evidence="8" key="2">
    <citation type="submission" date="2025-09" db="UniProtKB">
        <authorList>
            <consortium name="Ensembl"/>
        </authorList>
    </citation>
    <scope>IDENTIFICATION</scope>
</reference>
<accession>A0A3Q2GC12</accession>
<dbReference type="Pfam" id="PF25877">
    <property type="entry name" value="WHD_SOWAH"/>
    <property type="match status" value="1"/>
</dbReference>
<feature type="compositionally biased region" description="Basic and acidic residues" evidence="6">
    <location>
        <begin position="128"/>
        <end position="147"/>
    </location>
</feature>
<feature type="region of interest" description="Disordered" evidence="6">
    <location>
        <begin position="128"/>
        <end position="181"/>
    </location>
</feature>
<evidence type="ECO:0000313" key="8">
    <source>
        <dbReference type="Ensembl" id="ENSCVAP00000022455.1"/>
    </source>
</evidence>
<dbReference type="AlphaFoldDB" id="A0A3Q2GC12"/>
<feature type="coiled-coil region" evidence="5">
    <location>
        <begin position="309"/>
        <end position="336"/>
    </location>
</feature>
<dbReference type="Proteomes" id="UP000265020">
    <property type="component" value="Unassembled WGS sequence"/>
</dbReference>